<protein>
    <recommendedName>
        <fullName evidence="10">Glycerol kinase</fullName>
        <ecNumber evidence="10">2.7.1.30</ecNumber>
    </recommendedName>
    <alternativeName>
        <fullName evidence="10">ATP:glycerol 3-phosphotransferase</fullName>
    </alternativeName>
    <alternativeName>
        <fullName evidence="10">Glycerokinase</fullName>
        <shortName evidence="10">GK</shortName>
    </alternativeName>
</protein>
<dbReference type="SUPFAM" id="SSF53067">
    <property type="entry name" value="Actin-like ATPase domain"/>
    <property type="match status" value="2"/>
</dbReference>
<feature type="binding site" evidence="10">
    <location>
        <position position="248"/>
    </location>
    <ligand>
        <name>glycerol</name>
        <dbReference type="ChEBI" id="CHEBI:17754"/>
    </ligand>
</feature>
<evidence type="ECO:0000256" key="8">
    <source>
        <dbReference type="ARBA" id="ARBA00052101"/>
    </source>
</evidence>
<evidence type="ECO:0000259" key="13">
    <source>
        <dbReference type="Pfam" id="PF02782"/>
    </source>
</evidence>
<evidence type="ECO:0000256" key="10">
    <source>
        <dbReference type="HAMAP-Rule" id="MF_00186"/>
    </source>
</evidence>
<dbReference type="InterPro" id="IPR043129">
    <property type="entry name" value="ATPase_NBD"/>
</dbReference>
<feature type="binding site" evidence="10">
    <location>
        <position position="82"/>
    </location>
    <ligand>
        <name>sn-glycerol 3-phosphate</name>
        <dbReference type="ChEBI" id="CHEBI:57597"/>
    </ligand>
</feature>
<dbReference type="RefSeq" id="WP_130476508.1">
    <property type="nucleotide sequence ID" value="NZ_SFCC01000008.1"/>
</dbReference>
<feature type="binding site" evidence="10">
    <location>
        <position position="247"/>
    </location>
    <ligand>
        <name>sn-glycerol 3-phosphate</name>
        <dbReference type="ChEBI" id="CHEBI:57597"/>
    </ligand>
</feature>
<feature type="binding site" evidence="10">
    <location>
        <position position="13"/>
    </location>
    <ligand>
        <name>ATP</name>
        <dbReference type="ChEBI" id="CHEBI:30616"/>
    </ligand>
</feature>
<evidence type="ECO:0000256" key="6">
    <source>
        <dbReference type="ARBA" id="ARBA00022798"/>
    </source>
</evidence>
<feature type="binding site" evidence="10">
    <location>
        <position position="313"/>
    </location>
    <ligand>
        <name>ADP</name>
        <dbReference type="ChEBI" id="CHEBI:456216"/>
    </ligand>
</feature>
<evidence type="ECO:0000259" key="12">
    <source>
        <dbReference type="Pfam" id="PF00370"/>
    </source>
</evidence>
<feature type="domain" description="Carbohydrate kinase FGGY N-terminal" evidence="12">
    <location>
        <begin position="4"/>
        <end position="254"/>
    </location>
</feature>
<evidence type="ECO:0000256" key="5">
    <source>
        <dbReference type="ARBA" id="ARBA00022777"/>
    </source>
</evidence>
<keyword evidence="5 10" id="KW-0418">Kinase</keyword>
<dbReference type="NCBIfam" id="TIGR01311">
    <property type="entry name" value="glycerol_kin"/>
    <property type="match status" value="1"/>
</dbReference>
<evidence type="ECO:0000256" key="4">
    <source>
        <dbReference type="ARBA" id="ARBA00022741"/>
    </source>
</evidence>
<keyword evidence="7 10" id="KW-0067">ATP-binding</keyword>
<evidence type="ECO:0000256" key="9">
    <source>
        <dbReference type="ARBA" id="ARBA00054633"/>
    </source>
</evidence>
<feature type="binding site" evidence="10">
    <location>
        <position position="12"/>
    </location>
    <ligand>
        <name>sn-glycerol 3-phosphate</name>
        <dbReference type="ChEBI" id="CHEBI:57597"/>
    </ligand>
</feature>
<dbReference type="InterPro" id="IPR018485">
    <property type="entry name" value="FGGY_C"/>
</dbReference>
<dbReference type="PANTHER" id="PTHR10196">
    <property type="entry name" value="SUGAR KINASE"/>
    <property type="match status" value="1"/>
</dbReference>
<dbReference type="EMBL" id="SFCC01000008">
    <property type="protein sequence ID" value="RZQ62770.1"/>
    <property type="molecule type" value="Genomic_DNA"/>
</dbReference>
<feature type="binding site" evidence="10">
    <location>
        <position position="317"/>
    </location>
    <ligand>
        <name>ATP</name>
        <dbReference type="ChEBI" id="CHEBI:30616"/>
    </ligand>
</feature>
<keyword evidence="3 10" id="KW-0808">Transferase</keyword>
<feature type="binding site" evidence="10">
    <location>
        <position position="12"/>
    </location>
    <ligand>
        <name>ADP</name>
        <dbReference type="ChEBI" id="CHEBI:456216"/>
    </ligand>
</feature>
<dbReference type="NCBIfam" id="NF000756">
    <property type="entry name" value="PRK00047.1"/>
    <property type="match status" value="1"/>
</dbReference>
<feature type="binding site" evidence="10">
    <location>
        <position position="82"/>
    </location>
    <ligand>
        <name>glycerol</name>
        <dbReference type="ChEBI" id="CHEBI:17754"/>
    </ligand>
</feature>
<dbReference type="InterPro" id="IPR000577">
    <property type="entry name" value="Carb_kinase_FGGY"/>
</dbReference>
<keyword evidence="6 10" id="KW-0319">Glycerol metabolism</keyword>
<dbReference type="PANTHER" id="PTHR10196:SF69">
    <property type="entry name" value="GLYCEROL KINASE"/>
    <property type="match status" value="1"/>
</dbReference>
<comment type="caution">
    <text evidence="14">The sequence shown here is derived from an EMBL/GenBank/DDBJ whole genome shotgun (WGS) entry which is preliminary data.</text>
</comment>
<dbReference type="FunFam" id="3.30.420.40:FF:000008">
    <property type="entry name" value="Glycerol kinase"/>
    <property type="match status" value="1"/>
</dbReference>
<comment type="similarity">
    <text evidence="2 10 11">Belongs to the FGGY kinase family.</text>
</comment>
<gene>
    <name evidence="10 14" type="primary">glpK</name>
    <name evidence="14" type="ORF">EWH70_17645</name>
</gene>
<feature type="binding site" evidence="10">
    <location>
        <position position="14"/>
    </location>
    <ligand>
        <name>ATP</name>
        <dbReference type="ChEBI" id="CHEBI:30616"/>
    </ligand>
</feature>
<dbReference type="AlphaFoldDB" id="A0A4Q7J5B6"/>
<comment type="catalytic activity">
    <reaction evidence="8 10">
        <text>glycerol + ATP = sn-glycerol 3-phosphate + ADP + H(+)</text>
        <dbReference type="Rhea" id="RHEA:21644"/>
        <dbReference type="ChEBI" id="CHEBI:15378"/>
        <dbReference type="ChEBI" id="CHEBI:17754"/>
        <dbReference type="ChEBI" id="CHEBI:30616"/>
        <dbReference type="ChEBI" id="CHEBI:57597"/>
        <dbReference type="ChEBI" id="CHEBI:456216"/>
        <dbReference type="EC" id="2.7.1.30"/>
    </reaction>
</comment>
<feature type="binding site" evidence="10">
    <location>
        <position position="418"/>
    </location>
    <ligand>
        <name>ADP</name>
        <dbReference type="ChEBI" id="CHEBI:456216"/>
    </ligand>
</feature>
<evidence type="ECO:0000313" key="14">
    <source>
        <dbReference type="EMBL" id="RZQ62770.1"/>
    </source>
</evidence>
<feature type="binding site" evidence="10">
    <location>
        <position position="247"/>
    </location>
    <ligand>
        <name>glycerol</name>
        <dbReference type="ChEBI" id="CHEBI:17754"/>
    </ligand>
</feature>
<evidence type="ECO:0000256" key="3">
    <source>
        <dbReference type="ARBA" id="ARBA00022679"/>
    </source>
</evidence>
<dbReference type="PIRSF" id="PIRSF000538">
    <property type="entry name" value="GlpK"/>
    <property type="match status" value="1"/>
</dbReference>
<dbReference type="Proteomes" id="UP000292003">
    <property type="component" value="Unassembled WGS sequence"/>
</dbReference>
<feature type="binding site" evidence="10">
    <location>
        <position position="83"/>
    </location>
    <ligand>
        <name>sn-glycerol 3-phosphate</name>
        <dbReference type="ChEBI" id="CHEBI:57597"/>
    </ligand>
</feature>
<evidence type="ECO:0000313" key="15">
    <source>
        <dbReference type="Proteomes" id="UP000292003"/>
    </source>
</evidence>
<comment type="function">
    <text evidence="9 10">Key enzyme in the regulation of glycerol uptake and metabolism. Catalyzes the phosphorylation of glycerol to yield sn-glycerol 3-phosphate.</text>
</comment>
<feature type="binding site" evidence="10">
    <location>
        <position position="83"/>
    </location>
    <ligand>
        <name>glycerol</name>
        <dbReference type="ChEBI" id="CHEBI:17754"/>
    </ligand>
</feature>
<organism evidence="14 15">
    <name type="scientific">Amycolatopsis suaedae</name>
    <dbReference type="NCBI Taxonomy" id="2510978"/>
    <lineage>
        <taxon>Bacteria</taxon>
        <taxon>Bacillati</taxon>
        <taxon>Actinomycetota</taxon>
        <taxon>Actinomycetes</taxon>
        <taxon>Pseudonocardiales</taxon>
        <taxon>Pseudonocardiaceae</taxon>
        <taxon>Amycolatopsis</taxon>
    </lineage>
</organism>
<dbReference type="InterPro" id="IPR018484">
    <property type="entry name" value="FGGY_N"/>
</dbReference>
<evidence type="ECO:0000256" key="11">
    <source>
        <dbReference type="RuleBase" id="RU003733"/>
    </source>
</evidence>
<keyword evidence="15" id="KW-1185">Reference proteome</keyword>
<feature type="binding site" evidence="10">
    <location>
        <position position="269"/>
    </location>
    <ligand>
        <name>ADP</name>
        <dbReference type="ChEBI" id="CHEBI:456216"/>
    </ligand>
</feature>
<comment type="activity regulation">
    <text evidence="10">Inhibited by fructose 1,6-bisphosphate (FBP).</text>
</comment>
<dbReference type="EC" id="2.7.1.30" evidence="10"/>
<proteinExistence type="inferred from homology"/>
<feature type="binding site" evidence="10">
    <location>
        <position position="313"/>
    </location>
    <ligand>
        <name>ATP</name>
        <dbReference type="ChEBI" id="CHEBI:30616"/>
    </ligand>
</feature>
<dbReference type="InterPro" id="IPR005999">
    <property type="entry name" value="Glycerol_kin"/>
</dbReference>
<feature type="domain" description="Carbohydrate kinase FGGY C-terminal" evidence="13">
    <location>
        <begin position="264"/>
        <end position="453"/>
    </location>
</feature>
<dbReference type="PROSITE" id="PS00933">
    <property type="entry name" value="FGGY_KINASES_1"/>
    <property type="match status" value="1"/>
</dbReference>
<feature type="binding site" evidence="10">
    <location>
        <position position="414"/>
    </location>
    <ligand>
        <name>ADP</name>
        <dbReference type="ChEBI" id="CHEBI:456216"/>
    </ligand>
</feature>
<dbReference type="PROSITE" id="PS00445">
    <property type="entry name" value="FGGY_KINASES_2"/>
    <property type="match status" value="1"/>
</dbReference>
<dbReference type="InterPro" id="IPR018483">
    <property type="entry name" value="Carb_kinase_FGGY_CS"/>
</dbReference>
<evidence type="ECO:0000256" key="2">
    <source>
        <dbReference type="ARBA" id="ARBA00009156"/>
    </source>
</evidence>
<dbReference type="GO" id="GO:0019563">
    <property type="term" value="P:glycerol catabolic process"/>
    <property type="evidence" value="ECO:0007669"/>
    <property type="project" value="UniProtKB-UniRule"/>
</dbReference>
<dbReference type="GO" id="GO:0006072">
    <property type="term" value="P:glycerol-3-phosphate metabolic process"/>
    <property type="evidence" value="ECO:0007669"/>
    <property type="project" value="InterPro"/>
</dbReference>
<dbReference type="GO" id="GO:0004370">
    <property type="term" value="F:glycerol kinase activity"/>
    <property type="evidence" value="ECO:0007669"/>
    <property type="project" value="UniProtKB-UniRule"/>
</dbReference>
<comment type="pathway">
    <text evidence="1 10">Polyol metabolism; glycerol degradation via glycerol kinase pathway; sn-glycerol 3-phosphate from glycerol: step 1/1.</text>
</comment>
<keyword evidence="4 10" id="KW-0547">Nucleotide-binding</keyword>
<feature type="binding site" evidence="10">
    <location>
        <position position="269"/>
    </location>
    <ligand>
        <name>ATP</name>
        <dbReference type="ChEBI" id="CHEBI:30616"/>
    </ligand>
</feature>
<dbReference type="Pfam" id="PF00370">
    <property type="entry name" value="FGGY_N"/>
    <property type="match status" value="1"/>
</dbReference>
<dbReference type="OrthoDB" id="9805576at2"/>
<dbReference type="FunFam" id="3.30.420.40:FF:000007">
    <property type="entry name" value="Glycerol kinase"/>
    <property type="match status" value="1"/>
</dbReference>
<dbReference type="Pfam" id="PF02782">
    <property type="entry name" value="FGGY_C"/>
    <property type="match status" value="1"/>
</dbReference>
<evidence type="ECO:0000256" key="1">
    <source>
        <dbReference type="ARBA" id="ARBA00005190"/>
    </source>
</evidence>
<dbReference type="Gene3D" id="3.30.420.40">
    <property type="match status" value="2"/>
</dbReference>
<sequence>MTSYVAAIDQGTTSTRMMIFDHSGRVVAVDQREHEQIFPQAGWVEHNAEEIWENTRAVAAGALAKGDLTAGDIAAVGITNQRETTLVWDKATGKPVYNAIVWQDTRTDKIVAELGALGGGQERYRAKTGLPLATYFSGPKIKWILDNVDGARQRAENGELLFGNMDTWVLWNMTGGPEGGVHVTDPTNASRTLLMDLDTLSWDSEIAADMGVPLSMLPEIRSSSEEYGKVRERGALGGVPIAGILGDQQAATFGQACLSPGEAKNTYGTGNFVLLNTGTEKVLSDNGLLTTVCYKIGSNDTVYALEGSIAVTGSLVQWLRDNLGMIGSAAEIEKHARSVEDNGGAYFVPAFSGLFAPYWRSDARGAIVGLTRFVNKGHLARAVLEATAFQTREVIDAMNADSGVALTSLKVDGGMVVNELLMQFQADILGVPVIRPVVNETTALGAAYAAGLAVGFWASEDDIRNNWAQDKQWDPGMDEQAREKQYRNWKKAVTKTFDWVED</sequence>
<dbReference type="HAMAP" id="MF_00186">
    <property type="entry name" value="Glycerol_kin"/>
    <property type="match status" value="1"/>
</dbReference>
<dbReference type="GO" id="GO:0005524">
    <property type="term" value="F:ATP binding"/>
    <property type="evidence" value="ECO:0007669"/>
    <property type="project" value="UniProtKB-UniRule"/>
</dbReference>
<dbReference type="CDD" id="cd07769">
    <property type="entry name" value="ASKHA_NBD_FGGY_GK"/>
    <property type="match status" value="1"/>
</dbReference>
<feature type="binding site" evidence="10">
    <location>
        <position position="16"/>
    </location>
    <ligand>
        <name>ADP</name>
        <dbReference type="ChEBI" id="CHEBI:456216"/>
    </ligand>
</feature>
<dbReference type="UniPathway" id="UPA00618">
    <property type="reaction ID" value="UER00672"/>
</dbReference>
<feature type="binding site" evidence="10">
    <location>
        <position position="414"/>
    </location>
    <ligand>
        <name>ATP</name>
        <dbReference type="ChEBI" id="CHEBI:30616"/>
    </ligand>
</feature>
<evidence type="ECO:0000256" key="7">
    <source>
        <dbReference type="ARBA" id="ARBA00022840"/>
    </source>
</evidence>
<feature type="binding site" evidence="10">
    <location>
        <position position="135"/>
    </location>
    <ligand>
        <name>sn-glycerol 3-phosphate</name>
        <dbReference type="ChEBI" id="CHEBI:57597"/>
    </ligand>
</feature>
<dbReference type="GO" id="GO:0005829">
    <property type="term" value="C:cytosol"/>
    <property type="evidence" value="ECO:0007669"/>
    <property type="project" value="UniProtKB-ARBA"/>
</dbReference>
<reference evidence="14 15" key="1">
    <citation type="submission" date="2019-02" db="EMBL/GenBank/DDBJ databases">
        <title>Draft genome sequence of Amycolatopsis sp. 8-3EHSu isolated from roots of Suaeda maritima.</title>
        <authorList>
            <person name="Duangmal K."/>
            <person name="Chantavorakit T."/>
        </authorList>
    </citation>
    <scope>NUCLEOTIDE SEQUENCE [LARGE SCALE GENOMIC DNA]</scope>
    <source>
        <strain evidence="14 15">8-3EHSu</strain>
    </source>
</reference>
<accession>A0A4Q7J5B6</accession>
<name>A0A4Q7J5B6_9PSEU</name>
<feature type="binding site" evidence="10">
    <location>
        <position position="135"/>
    </location>
    <ligand>
        <name>glycerol</name>
        <dbReference type="ChEBI" id="CHEBI:17754"/>
    </ligand>
</feature>
<feature type="binding site" evidence="10">
    <location>
        <position position="12"/>
    </location>
    <ligand>
        <name>ATP</name>
        <dbReference type="ChEBI" id="CHEBI:30616"/>
    </ligand>
</feature>